<dbReference type="FunFam" id="3.30.230.70:FF:000036">
    <property type="entry name" value="Exosome complex subunit Rrp46, putative"/>
    <property type="match status" value="1"/>
</dbReference>
<dbReference type="PANTHER" id="PTHR11953:SF1">
    <property type="entry name" value="EXOSOME COMPLEX COMPONENT RRP46"/>
    <property type="match status" value="1"/>
</dbReference>
<keyword evidence="2" id="KW-0698">rRNA processing</keyword>
<dbReference type="GO" id="GO:0000177">
    <property type="term" value="C:cytoplasmic exosome (RNase complex)"/>
    <property type="evidence" value="ECO:0007669"/>
    <property type="project" value="TreeGrafter"/>
</dbReference>
<evidence type="ECO:0000256" key="4">
    <source>
        <dbReference type="ARBA" id="ARBA00023242"/>
    </source>
</evidence>
<dbReference type="SUPFAM" id="SSF54211">
    <property type="entry name" value="Ribosomal protein S5 domain 2-like"/>
    <property type="match status" value="1"/>
</dbReference>
<organism evidence="5 6">
    <name type="scientific">Penicillium chermesinum</name>
    <dbReference type="NCBI Taxonomy" id="63820"/>
    <lineage>
        <taxon>Eukaryota</taxon>
        <taxon>Fungi</taxon>
        <taxon>Dikarya</taxon>
        <taxon>Ascomycota</taxon>
        <taxon>Pezizomycotina</taxon>
        <taxon>Eurotiomycetes</taxon>
        <taxon>Eurotiomycetidae</taxon>
        <taxon>Eurotiales</taxon>
        <taxon>Aspergillaceae</taxon>
        <taxon>Penicillium</taxon>
    </lineage>
</organism>
<dbReference type="InterPro" id="IPR027408">
    <property type="entry name" value="PNPase/RNase_PH_dom_sf"/>
</dbReference>
<dbReference type="InterPro" id="IPR020568">
    <property type="entry name" value="Ribosomal_Su5_D2-typ_SF"/>
</dbReference>
<proteinExistence type="predicted"/>
<dbReference type="GO" id="GO:0016075">
    <property type="term" value="P:rRNA catabolic process"/>
    <property type="evidence" value="ECO:0007669"/>
    <property type="project" value="TreeGrafter"/>
</dbReference>
<dbReference type="InterPro" id="IPR036345">
    <property type="entry name" value="ExoRNase_PH_dom2_sf"/>
</dbReference>
<dbReference type="GO" id="GO:0006364">
    <property type="term" value="P:rRNA processing"/>
    <property type="evidence" value="ECO:0007669"/>
    <property type="project" value="UniProtKB-KW"/>
</dbReference>
<evidence type="ECO:0000256" key="2">
    <source>
        <dbReference type="ARBA" id="ARBA00022552"/>
    </source>
</evidence>
<evidence type="ECO:0008006" key="7">
    <source>
        <dbReference type="Google" id="ProtNLM"/>
    </source>
</evidence>
<dbReference type="InterPro" id="IPR050080">
    <property type="entry name" value="RNase_PH"/>
</dbReference>
<evidence type="ECO:0000313" key="5">
    <source>
        <dbReference type="EMBL" id="KAJ5239919.1"/>
    </source>
</evidence>
<evidence type="ECO:0000256" key="1">
    <source>
        <dbReference type="ARBA" id="ARBA00004123"/>
    </source>
</evidence>
<accession>A0A9W9TUF4</accession>
<comment type="subcellular location">
    <subcellularLocation>
        <location evidence="1">Nucleus</location>
    </subcellularLocation>
</comment>
<dbReference type="Proteomes" id="UP001150941">
    <property type="component" value="Unassembled WGS sequence"/>
</dbReference>
<comment type="caution">
    <text evidence="5">The sequence shown here is derived from an EMBL/GenBank/DDBJ whole genome shotgun (WGS) entry which is preliminary data.</text>
</comment>
<dbReference type="OrthoDB" id="27298at2759"/>
<reference evidence="5" key="1">
    <citation type="submission" date="2022-11" db="EMBL/GenBank/DDBJ databases">
        <authorList>
            <person name="Petersen C."/>
        </authorList>
    </citation>
    <scope>NUCLEOTIDE SEQUENCE</scope>
    <source>
        <strain evidence="5">IBT 19713</strain>
    </source>
</reference>
<dbReference type="AlphaFoldDB" id="A0A9W9TUF4"/>
<dbReference type="EMBL" id="JAPQKS010000003">
    <property type="protein sequence ID" value="KAJ5239919.1"/>
    <property type="molecule type" value="Genomic_DNA"/>
</dbReference>
<evidence type="ECO:0000313" key="6">
    <source>
        <dbReference type="Proteomes" id="UP001150941"/>
    </source>
</evidence>
<reference evidence="5" key="2">
    <citation type="journal article" date="2023" name="IMA Fungus">
        <title>Comparative genomic study of the Penicillium genus elucidates a diverse pangenome and 15 lateral gene transfer events.</title>
        <authorList>
            <person name="Petersen C."/>
            <person name="Sorensen T."/>
            <person name="Nielsen M.R."/>
            <person name="Sondergaard T.E."/>
            <person name="Sorensen J.L."/>
            <person name="Fitzpatrick D.A."/>
            <person name="Frisvad J.C."/>
            <person name="Nielsen K.L."/>
        </authorList>
    </citation>
    <scope>NUCLEOTIDE SEQUENCE</scope>
    <source>
        <strain evidence="5">IBT 19713</strain>
    </source>
</reference>
<gene>
    <name evidence="5" type="ORF">N7468_004538</name>
</gene>
<dbReference type="RefSeq" id="XP_058332838.1">
    <property type="nucleotide sequence ID" value="XM_058473835.1"/>
</dbReference>
<dbReference type="SUPFAM" id="SSF55666">
    <property type="entry name" value="Ribonuclease PH domain 2-like"/>
    <property type="match status" value="1"/>
</dbReference>
<dbReference type="GO" id="GO:0071028">
    <property type="term" value="P:nuclear mRNA surveillance"/>
    <property type="evidence" value="ECO:0007669"/>
    <property type="project" value="TreeGrafter"/>
</dbReference>
<keyword evidence="6" id="KW-1185">Reference proteome</keyword>
<keyword evidence="3" id="KW-0271">Exosome</keyword>
<keyword evidence="4" id="KW-0539">Nucleus</keyword>
<dbReference type="GO" id="GO:0000176">
    <property type="term" value="C:nuclear exosome (RNase complex)"/>
    <property type="evidence" value="ECO:0007669"/>
    <property type="project" value="UniProtKB-ARBA"/>
</dbReference>
<dbReference type="GO" id="GO:0034475">
    <property type="term" value="P:U4 snRNA 3'-end processing"/>
    <property type="evidence" value="ECO:0007669"/>
    <property type="project" value="TreeGrafter"/>
</dbReference>
<dbReference type="Gene3D" id="3.30.230.70">
    <property type="entry name" value="GHMP Kinase, N-terminal domain"/>
    <property type="match status" value="1"/>
</dbReference>
<dbReference type="PANTHER" id="PTHR11953">
    <property type="entry name" value="EXOSOME COMPLEX COMPONENT"/>
    <property type="match status" value="1"/>
</dbReference>
<dbReference type="GeneID" id="83201138"/>
<dbReference type="GO" id="GO:0071051">
    <property type="term" value="P:poly(A)-dependent snoRNA 3'-end processing"/>
    <property type="evidence" value="ECO:0007669"/>
    <property type="project" value="TreeGrafter"/>
</dbReference>
<evidence type="ECO:0000256" key="3">
    <source>
        <dbReference type="ARBA" id="ARBA00022835"/>
    </source>
</evidence>
<name>A0A9W9TUF4_9EURO</name>
<sequence>MVGPTVSLSGLRRADGSASYKCPVTGYDVLGAVNAPVELPARKDALRPEDATIEVFVKPGNTTAGVGEGYVESVLRSVLGSIVLGREKGFPRRGVVITLAIIGGEAVERGDSYLTILPALLHASLLALISAAVPLSMTFATTLLAVTPSGQIVQDPPVEDVANAVSLHVLAFSSKGHLLLNESQGRFDFETWESVREQAASICQGANPRGSDGDTAMDDESKDGTLDNFIREAMEDHLHRVYSWKIESN</sequence>
<protein>
    <recommendedName>
        <fullName evidence="7">Exosome complex subunit Rrp46</fullName>
    </recommendedName>
</protein>
<dbReference type="GO" id="GO:0003723">
    <property type="term" value="F:RNA binding"/>
    <property type="evidence" value="ECO:0007669"/>
    <property type="project" value="TreeGrafter"/>
</dbReference>
<dbReference type="GO" id="GO:0005730">
    <property type="term" value="C:nucleolus"/>
    <property type="evidence" value="ECO:0007669"/>
    <property type="project" value="TreeGrafter"/>
</dbReference>